<dbReference type="OrthoDB" id="8581915at2"/>
<accession>A0A0R0EDE8</accession>
<feature type="chain" id="PRO_5006396971" description="Alpha/beta hydrolase" evidence="1">
    <location>
        <begin position="23"/>
        <end position="294"/>
    </location>
</feature>
<evidence type="ECO:0000256" key="1">
    <source>
        <dbReference type="SAM" id="SignalP"/>
    </source>
</evidence>
<evidence type="ECO:0008006" key="4">
    <source>
        <dbReference type="Google" id="ProtNLM"/>
    </source>
</evidence>
<keyword evidence="1" id="KW-0732">Signal</keyword>
<proteinExistence type="predicted"/>
<dbReference type="AlphaFoldDB" id="A0A0R0EDE8"/>
<gene>
    <name evidence="2" type="ORF">ABB34_01045</name>
</gene>
<dbReference type="InterPro" id="IPR029045">
    <property type="entry name" value="ClpP/crotonase-like_dom_sf"/>
</dbReference>
<reference evidence="2 3" key="1">
    <citation type="submission" date="2015-05" db="EMBL/GenBank/DDBJ databases">
        <title>Genome sequencing and analysis of members of genus Stenotrophomonas.</title>
        <authorList>
            <person name="Patil P.P."/>
            <person name="Midha S."/>
            <person name="Patil P.B."/>
        </authorList>
    </citation>
    <scope>NUCLEOTIDE SEQUENCE [LARGE SCALE GENOMIC DNA]</scope>
    <source>
        <strain evidence="2 3">JCM 16244</strain>
    </source>
</reference>
<dbReference type="STRING" id="659018.ABB34_01045"/>
<name>A0A0R0EDE8_9GAMM</name>
<comment type="caution">
    <text evidence="2">The sequence shown here is derived from an EMBL/GenBank/DDBJ whole genome shotgun (WGS) entry which is preliminary data.</text>
</comment>
<dbReference type="Proteomes" id="UP000050940">
    <property type="component" value="Unassembled WGS sequence"/>
</dbReference>
<keyword evidence="3" id="KW-1185">Reference proteome</keyword>
<dbReference type="EMBL" id="LDJP01000006">
    <property type="protein sequence ID" value="KRG88280.1"/>
    <property type="molecule type" value="Genomic_DNA"/>
</dbReference>
<sequence>MITPLMSLLMLLGSASPTRADAAQAADPVQACHAWIEGRAWNDQEDDPQTLVLSPAAACFDGVVANGSLEALHAWIDAVPETAQPLLVVRSRGGDSETALALAEKLQARDASVHVVGVCASACANYFYAGVHDRHVQPAALLLFHGGFSAGNRARALAMLEAYLDGPQGATVPDPEANRRAIGQSLDASQARQDALYHRIGVDPRIVHGFDALAVDSLDDAHCGGPSPAPRHFLYFDDAQMAHLGIAPVSGHAEQDPQRVNAAIAALGAGFIACRAPGGTPFTGAGVREAGSGR</sequence>
<dbReference type="PATRIC" id="fig|659018.3.peg.2210"/>
<evidence type="ECO:0000313" key="2">
    <source>
        <dbReference type="EMBL" id="KRG88280.1"/>
    </source>
</evidence>
<feature type="signal peptide" evidence="1">
    <location>
        <begin position="1"/>
        <end position="22"/>
    </location>
</feature>
<evidence type="ECO:0000313" key="3">
    <source>
        <dbReference type="Proteomes" id="UP000050940"/>
    </source>
</evidence>
<protein>
    <recommendedName>
        <fullName evidence="4">Alpha/beta hydrolase</fullName>
    </recommendedName>
</protein>
<dbReference type="SUPFAM" id="SSF52096">
    <property type="entry name" value="ClpP/crotonase"/>
    <property type="match status" value="1"/>
</dbReference>
<organism evidence="2 3">
    <name type="scientific">Stenotrophomonas daejeonensis</name>
    <dbReference type="NCBI Taxonomy" id="659018"/>
    <lineage>
        <taxon>Bacteria</taxon>
        <taxon>Pseudomonadati</taxon>
        <taxon>Pseudomonadota</taxon>
        <taxon>Gammaproteobacteria</taxon>
        <taxon>Lysobacterales</taxon>
        <taxon>Lysobacteraceae</taxon>
        <taxon>Stenotrophomonas</taxon>
    </lineage>
</organism>